<gene>
    <name evidence="2" type="ORF">COU88_01260</name>
</gene>
<dbReference type="InterPro" id="IPR013022">
    <property type="entry name" value="Xyl_isomerase-like_TIM-brl"/>
</dbReference>
<dbReference type="AlphaFoldDB" id="A0A2M8KTC1"/>
<sequence>MNVGIKVGPTDGIAILEKSKARFCEVWFRIDWKDRYQELFNYMRRKSIHFGFHFWGMVDGTYFPNLAFPRLNVAQKTYELLKKTIDEAEKAGAFYVNFHPESLRLIKLNLDRCENTLVPDQEVSEQESYESLLKYGTLLKTYAQAQNVELYLETVPLYVPSCFRESEKEVERLSPVHSKGVSNMLLAKLGKQGFSLCFDIGHVTGQYPNMDREALFSHFIADARLLAPYTRLFHVNTTIEPFNGTDSHNGILMDDFAKDVFPNKKQFIKILEIFLPYKEILYIPEPQQEKMIGNFFELKKLIRNKLSKLKGN</sequence>
<comment type="caution">
    <text evidence="2">The sequence shown here is derived from an EMBL/GenBank/DDBJ whole genome shotgun (WGS) entry which is preliminary data.</text>
</comment>
<protein>
    <recommendedName>
        <fullName evidence="1">Xylose isomerase-like TIM barrel domain-containing protein</fullName>
    </recommendedName>
</protein>
<evidence type="ECO:0000259" key="1">
    <source>
        <dbReference type="Pfam" id="PF01261"/>
    </source>
</evidence>
<reference evidence="3" key="1">
    <citation type="submission" date="2017-09" db="EMBL/GenBank/DDBJ databases">
        <title>Depth-based differentiation of microbial function through sediment-hosted aquifers and enrichment of novel symbionts in the deep terrestrial subsurface.</title>
        <authorList>
            <person name="Probst A.J."/>
            <person name="Ladd B."/>
            <person name="Jarett J.K."/>
            <person name="Geller-Mcgrath D.E."/>
            <person name="Sieber C.M.K."/>
            <person name="Emerson J.B."/>
            <person name="Anantharaman K."/>
            <person name="Thomas B.C."/>
            <person name="Malmstrom R."/>
            <person name="Stieglmeier M."/>
            <person name="Klingl A."/>
            <person name="Woyke T."/>
            <person name="Ryan C.M."/>
            <person name="Banfield J.F."/>
        </authorList>
    </citation>
    <scope>NUCLEOTIDE SEQUENCE [LARGE SCALE GENOMIC DNA]</scope>
</reference>
<dbReference type="SUPFAM" id="SSF51658">
    <property type="entry name" value="Xylose isomerase-like"/>
    <property type="match status" value="1"/>
</dbReference>
<accession>A0A2M8KTC1</accession>
<evidence type="ECO:0000313" key="2">
    <source>
        <dbReference type="EMBL" id="PJE63123.1"/>
    </source>
</evidence>
<dbReference type="Proteomes" id="UP000229554">
    <property type="component" value="Unassembled WGS sequence"/>
</dbReference>
<feature type="domain" description="Xylose isomerase-like TIM barrel" evidence="1">
    <location>
        <begin position="21"/>
        <end position="241"/>
    </location>
</feature>
<organism evidence="2 3">
    <name type="scientific">Candidatus Roizmanbacteria bacterium CG10_big_fil_rev_8_21_14_0_10_39_6</name>
    <dbReference type="NCBI Taxonomy" id="1974853"/>
    <lineage>
        <taxon>Bacteria</taxon>
        <taxon>Candidatus Roizmaniibacteriota</taxon>
    </lineage>
</organism>
<name>A0A2M8KTC1_9BACT</name>
<dbReference type="Gene3D" id="3.20.20.150">
    <property type="entry name" value="Divalent-metal-dependent TIM barrel enzymes"/>
    <property type="match status" value="1"/>
</dbReference>
<proteinExistence type="predicted"/>
<dbReference type="EMBL" id="PFED01000049">
    <property type="protein sequence ID" value="PJE63123.1"/>
    <property type="molecule type" value="Genomic_DNA"/>
</dbReference>
<dbReference type="Pfam" id="PF01261">
    <property type="entry name" value="AP_endonuc_2"/>
    <property type="match status" value="1"/>
</dbReference>
<evidence type="ECO:0000313" key="3">
    <source>
        <dbReference type="Proteomes" id="UP000229554"/>
    </source>
</evidence>
<dbReference type="InterPro" id="IPR036237">
    <property type="entry name" value="Xyl_isomerase-like_sf"/>
</dbReference>